<evidence type="ECO:0000313" key="3">
    <source>
        <dbReference type="Proteomes" id="UP001596496"/>
    </source>
</evidence>
<dbReference type="InterPro" id="IPR029044">
    <property type="entry name" value="Nucleotide-diphossugar_trans"/>
</dbReference>
<sequence length="416" mass="46523">MPTLRPSDLDTLATAVVDSIAVALDPDAPQSGLYYWECARPFTGAVVEAVRDAEDPAVRELGRALIADPSDAVRYAALREALKAPEAQGPSLDRIFDLAWQSECNNRLGHHVGAAYTAKESVVTVEELRTLPPGPGLPAGADPEVLIVVPFRDRDTGGARLRNLLACLQSLRDQSFPRERYQVTVVESDSFPRWRDVIEPYADNYLFAPKASTFNKSWVVNVGVVHSPGHSEVISILDADVLADREFVERNATRFERPGTMGHLTYRNMLCLDTPSSQRAIKERLWDRAGRPDLDRLRGYTLRRGPGCSLWVRTSAFHRIDGMDERYEGWGGEDIDFNYRFDFANAYDSYDDPLLHLRHPPASALREDGELTNAHIPPLSWKPEEPIGRIDRFAHEFTERAERGDSAERATAVEAA</sequence>
<name>A0ABW2PCE4_9ACTN</name>
<feature type="domain" description="Glycosyltransferase 2-like" evidence="1">
    <location>
        <begin position="148"/>
        <end position="319"/>
    </location>
</feature>
<dbReference type="GO" id="GO:0016757">
    <property type="term" value="F:glycosyltransferase activity"/>
    <property type="evidence" value="ECO:0007669"/>
    <property type="project" value="UniProtKB-KW"/>
</dbReference>
<gene>
    <name evidence="2" type="ORF">ACFQSB_27895</name>
</gene>
<dbReference type="EMBL" id="JBHTCG010000023">
    <property type="protein sequence ID" value="MFC7386061.1"/>
    <property type="molecule type" value="Genomic_DNA"/>
</dbReference>
<dbReference type="SUPFAM" id="SSF53448">
    <property type="entry name" value="Nucleotide-diphospho-sugar transferases"/>
    <property type="match status" value="1"/>
</dbReference>
<proteinExistence type="predicted"/>
<evidence type="ECO:0000313" key="2">
    <source>
        <dbReference type="EMBL" id="MFC7386061.1"/>
    </source>
</evidence>
<dbReference type="RefSeq" id="WP_380829873.1">
    <property type="nucleotide sequence ID" value="NZ_JBHTCG010000023.1"/>
</dbReference>
<dbReference type="Pfam" id="PF00535">
    <property type="entry name" value="Glycos_transf_2"/>
    <property type="match status" value="1"/>
</dbReference>
<evidence type="ECO:0000259" key="1">
    <source>
        <dbReference type="Pfam" id="PF00535"/>
    </source>
</evidence>
<reference evidence="3" key="1">
    <citation type="journal article" date="2019" name="Int. J. Syst. Evol. Microbiol.">
        <title>The Global Catalogue of Microorganisms (GCM) 10K type strain sequencing project: providing services to taxonomists for standard genome sequencing and annotation.</title>
        <authorList>
            <consortium name="The Broad Institute Genomics Platform"/>
            <consortium name="The Broad Institute Genome Sequencing Center for Infectious Disease"/>
            <person name="Wu L."/>
            <person name="Ma J."/>
        </authorList>
    </citation>
    <scope>NUCLEOTIDE SEQUENCE [LARGE SCALE GENOMIC DNA]</scope>
    <source>
        <strain evidence="3">CECT 7649</strain>
    </source>
</reference>
<dbReference type="Gene3D" id="3.90.550.10">
    <property type="entry name" value="Spore Coat Polysaccharide Biosynthesis Protein SpsA, Chain A"/>
    <property type="match status" value="1"/>
</dbReference>
<protein>
    <submittedName>
        <fullName evidence="2">Glycosyltransferase</fullName>
        <ecNumber evidence="2">2.4.-.-</ecNumber>
    </submittedName>
</protein>
<dbReference type="EC" id="2.4.-.-" evidence="2"/>
<organism evidence="2 3">
    <name type="scientific">Sphaerisporangium rhizosphaerae</name>
    <dbReference type="NCBI Taxonomy" id="2269375"/>
    <lineage>
        <taxon>Bacteria</taxon>
        <taxon>Bacillati</taxon>
        <taxon>Actinomycetota</taxon>
        <taxon>Actinomycetes</taxon>
        <taxon>Streptosporangiales</taxon>
        <taxon>Streptosporangiaceae</taxon>
        <taxon>Sphaerisporangium</taxon>
    </lineage>
</organism>
<keyword evidence="2" id="KW-0808">Transferase</keyword>
<accession>A0ABW2PCE4</accession>
<comment type="caution">
    <text evidence="2">The sequence shown here is derived from an EMBL/GenBank/DDBJ whole genome shotgun (WGS) entry which is preliminary data.</text>
</comment>
<dbReference type="Proteomes" id="UP001596496">
    <property type="component" value="Unassembled WGS sequence"/>
</dbReference>
<keyword evidence="3" id="KW-1185">Reference proteome</keyword>
<keyword evidence="2" id="KW-0328">Glycosyltransferase</keyword>
<dbReference type="InterPro" id="IPR001173">
    <property type="entry name" value="Glyco_trans_2-like"/>
</dbReference>